<proteinExistence type="evidence at transcript level"/>
<dbReference type="OrthoDB" id="540537at2759"/>
<dbReference type="MEROPS" id="M11.002"/>
<gene>
    <name evidence="4" type="primary">vmp2</name>
    <name evidence="5" type="ORF">VOLCADRAFT_84562</name>
</gene>
<dbReference type="KEGG" id="vcn:VOLCADRAFT_84562"/>
<keyword evidence="6" id="KW-1185">Reference proteome</keyword>
<dbReference type="Pfam" id="PF05548">
    <property type="entry name" value="Peptidase_M11"/>
    <property type="match status" value="1"/>
</dbReference>
<accession>Q948Y8</accession>
<keyword evidence="2" id="KW-0732">Signal</keyword>
<feature type="region of interest" description="Disordered" evidence="1">
    <location>
        <begin position="491"/>
        <end position="588"/>
    </location>
</feature>
<feature type="chain" id="PRO_5007715789" evidence="2">
    <location>
        <begin position="20"/>
        <end position="588"/>
    </location>
</feature>
<dbReference type="Proteomes" id="UP000001058">
    <property type="component" value="Unassembled WGS sequence"/>
</dbReference>
<dbReference type="InParanoid" id="Q948Y8"/>
<reference evidence="5 6" key="2">
    <citation type="journal article" date="2010" name="Science">
        <title>Genomic analysis of organismal complexity in the multicellular green alga Volvox carteri.</title>
        <authorList>
            <person name="Prochnik S.E."/>
            <person name="Umen J."/>
            <person name="Nedelcu A.M."/>
            <person name="Hallmann A."/>
            <person name="Miller S.M."/>
            <person name="Nishii I."/>
            <person name="Ferris P."/>
            <person name="Kuo A."/>
            <person name="Mitros T."/>
            <person name="Fritz-Laylin L.K."/>
            <person name="Hellsten U."/>
            <person name="Chapman J."/>
            <person name="Simakov O."/>
            <person name="Rensing S.A."/>
            <person name="Terry A."/>
            <person name="Pangilinan J."/>
            <person name="Kapitonov V."/>
            <person name="Jurka J."/>
            <person name="Salamov A."/>
            <person name="Shapiro H."/>
            <person name="Schmutz J."/>
            <person name="Grimwood J."/>
            <person name="Lindquist E."/>
            <person name="Lucas S."/>
            <person name="Grigoriev I.V."/>
            <person name="Schmitt R."/>
            <person name="Kirk D."/>
            <person name="Rokhsar D.S."/>
        </authorList>
    </citation>
    <scope>NUCLEOTIDE SEQUENCE [LARGE SCALE GENOMIC DNA]</scope>
    <source>
        <strain evidence="5">Eve</strain>
        <strain evidence="6">f. Nagariensis / Eve</strain>
    </source>
</reference>
<reference evidence="4" key="1">
    <citation type="journal article" date="2001" name="Plant J.">
        <title>Transcriptional activation by the sexual pheromone and wounding: a new gene family from Volvox encoding modular proteins with (hydroxy)proline-rich and metalloproteinase homology domains.</title>
        <authorList>
            <person name="Hallmann A."/>
            <person name="Amon P."/>
            <person name="Godl K."/>
            <person name="Heitzer M."/>
            <person name="Sumper M."/>
        </authorList>
    </citation>
    <scope>NUCLEOTIDE SEQUENCE</scope>
    <source>
        <strain evidence="4">HK 10</strain>
    </source>
</reference>
<evidence type="ECO:0000313" key="5">
    <source>
        <dbReference type="EMBL" id="EFJ40265.1"/>
    </source>
</evidence>
<dbReference type="AlphaFoldDB" id="Q948Y8"/>
<evidence type="ECO:0000256" key="1">
    <source>
        <dbReference type="SAM" id="MobiDB-lite"/>
    </source>
</evidence>
<dbReference type="STRING" id="3068.Q948Y8"/>
<sequence length="588" mass="63254">MMYPYVLLFALLSLAAVEGATLLPGKPNRGPPPPSPDVAPGETIDLEGQLTLVNTHDGRERYALMDYNGVLTPFSADFVLPAADKDNNRIETGAVVGMQCVVGPPKYCGCGDVGANCTCPDDASTTACVSAPQAAISLLMSASQALAFGPSSTGSQQKLLVMILDYSACGLAPSLTESQVRKIFLGPDEDGLGGVAKKYSQCSYYKFGLNVTAFTAVRISLNCSSTVIDSCSWWTISQRADDAAKLKLGLTAFATFTHFTYVLPPGLQRSCPWAGLALLPGRQTWLQSSSYGIQRWATVMQEAIHNYGLWHSWRNGWEYEDYSTAMGRGDACPNAAETSRLGWATPADGGDAINSGVLADVGTVRSWPLPATYLTGEGNYLRVLPDWLPTDTGAKNLYIDLRVNKEGDAALGSDYANKVHVHEVNATMDNGYPSSYTYSDRRIEFIGGVDPSSRAVYSAYKLVIYASPISASDTIMVYLCRYDTVDGQCPSLDDALGASSSPPSSPQTPSSPQPPPPKSPPPKPPPPTKPPPKSPPPSRMPPPWRSPPPPRTSPPPPWRSPPHRRRQPPPRKVSACMLRLDDQLQGVR</sequence>
<evidence type="ECO:0000313" key="4">
    <source>
        <dbReference type="EMBL" id="CAC39317.1"/>
    </source>
</evidence>
<evidence type="ECO:0000259" key="3">
    <source>
        <dbReference type="Pfam" id="PF05548"/>
    </source>
</evidence>
<evidence type="ECO:0000256" key="2">
    <source>
        <dbReference type="SAM" id="SignalP"/>
    </source>
</evidence>
<name>Q948Y8_VOLCA</name>
<protein>
    <submittedName>
        <fullName evidence="5">Metalloproteinase, extracellular matrix glycoprotein VMP2</fullName>
    </submittedName>
    <submittedName>
        <fullName evidence="4">VMP2 protein</fullName>
    </submittedName>
</protein>
<dbReference type="eggNOG" id="KOG1187">
    <property type="taxonomic scope" value="Eukaryota"/>
</dbReference>
<dbReference type="GeneID" id="9628121"/>
<dbReference type="EMBL" id="GL378421">
    <property type="protein sequence ID" value="EFJ40265.1"/>
    <property type="molecule type" value="Genomic_DNA"/>
</dbReference>
<feature type="compositionally biased region" description="Pro residues" evidence="1">
    <location>
        <begin position="503"/>
        <end position="560"/>
    </location>
</feature>
<organism evidence="4">
    <name type="scientific">Volvox carteri f. nagariensis</name>
    <dbReference type="NCBI Taxonomy" id="3068"/>
    <lineage>
        <taxon>Eukaryota</taxon>
        <taxon>Viridiplantae</taxon>
        <taxon>Chlorophyta</taxon>
        <taxon>core chlorophytes</taxon>
        <taxon>Chlorophyceae</taxon>
        <taxon>CS clade</taxon>
        <taxon>Chlamydomonadales</taxon>
        <taxon>Volvocaceae</taxon>
        <taxon>Volvox</taxon>
    </lineage>
</organism>
<dbReference type="EMBL" id="AJ311548">
    <property type="protein sequence ID" value="CAC39317.1"/>
    <property type="molecule type" value="mRNA"/>
</dbReference>
<dbReference type="InterPro" id="IPR008752">
    <property type="entry name" value="Peptidase_M11"/>
</dbReference>
<dbReference type="RefSeq" id="XP_002958662.1">
    <property type="nucleotide sequence ID" value="XM_002958616.1"/>
</dbReference>
<evidence type="ECO:0000313" key="6">
    <source>
        <dbReference type="Proteomes" id="UP000001058"/>
    </source>
</evidence>
<feature type="signal peptide" evidence="2">
    <location>
        <begin position="1"/>
        <end position="19"/>
    </location>
</feature>
<feature type="domain" description="Peptidase M11 gametolysin" evidence="3">
    <location>
        <begin position="158"/>
        <end position="458"/>
    </location>
</feature>
<accession>D8UJ37</accession>